<feature type="region of interest" description="Disordered" evidence="1">
    <location>
        <begin position="188"/>
        <end position="216"/>
    </location>
</feature>
<name>A0AAN6E371_9EURO</name>
<evidence type="ECO:0000313" key="2">
    <source>
        <dbReference type="EMBL" id="KAI1617309.1"/>
    </source>
</evidence>
<dbReference type="AlphaFoldDB" id="A0AAN6E371"/>
<protein>
    <submittedName>
        <fullName evidence="2">Uncharacterized protein</fullName>
    </submittedName>
</protein>
<sequence length="307" mass="33780">MITQDPPVCSRCRSQPESIPKLEQHVKTSPVEPESIRLPRDLLDGAASVVSISRPLDPKANKIGPTRDGPRWMPPWMALLPSRRTSTNHDSEKSGLSRHSTVPARIARAVPSARLTPLPKPTDSTRGGLEQRPAGTQVPAFLPDAHFDGRDTAAEAVELLNTTPDESMDDGVPAGLFLRRTSLKLKRRYPLRKHSERESNGKSPRSCTPEDISPTNTSLVRELSGFFSDRADKEKLILPSRVGETSTRPKAQIDIGGKETPNVATRNCDRCGADLPDITSRTYPLSKKQQRTCQICEAERTTPGAWT</sequence>
<accession>A0AAN6E371</accession>
<gene>
    <name evidence="2" type="ORF">EDD36DRAFT_160212</name>
</gene>
<evidence type="ECO:0000256" key="1">
    <source>
        <dbReference type="SAM" id="MobiDB-lite"/>
    </source>
</evidence>
<evidence type="ECO:0000313" key="3">
    <source>
        <dbReference type="Proteomes" id="UP001203852"/>
    </source>
</evidence>
<feature type="region of interest" description="Disordered" evidence="1">
    <location>
        <begin position="109"/>
        <end position="135"/>
    </location>
</feature>
<organism evidence="2 3">
    <name type="scientific">Exophiala viscosa</name>
    <dbReference type="NCBI Taxonomy" id="2486360"/>
    <lineage>
        <taxon>Eukaryota</taxon>
        <taxon>Fungi</taxon>
        <taxon>Dikarya</taxon>
        <taxon>Ascomycota</taxon>
        <taxon>Pezizomycotina</taxon>
        <taxon>Eurotiomycetes</taxon>
        <taxon>Chaetothyriomycetidae</taxon>
        <taxon>Chaetothyriales</taxon>
        <taxon>Herpotrichiellaceae</taxon>
        <taxon>Exophiala</taxon>
    </lineage>
</organism>
<feature type="region of interest" description="Disordered" evidence="1">
    <location>
        <begin position="1"/>
        <end position="39"/>
    </location>
</feature>
<dbReference type="EMBL" id="MU404351">
    <property type="protein sequence ID" value="KAI1617309.1"/>
    <property type="molecule type" value="Genomic_DNA"/>
</dbReference>
<reference evidence="2" key="1">
    <citation type="journal article" date="2022" name="bioRxiv">
        <title>Deciphering the potential niche of two novel black yeast fungi from a biological soil crust based on their genomes, phenotypes, and melanin regulation.</title>
        <authorList>
            <consortium name="DOE Joint Genome Institute"/>
            <person name="Carr E.C."/>
            <person name="Barton Q."/>
            <person name="Grambo S."/>
            <person name="Sullivan M."/>
            <person name="Renfro C.M."/>
            <person name="Kuo A."/>
            <person name="Pangilinan J."/>
            <person name="Lipzen A."/>
            <person name="Keymanesh K."/>
            <person name="Savage E."/>
            <person name="Barry K."/>
            <person name="Grigoriev I.V."/>
            <person name="Riekhof W.R."/>
            <person name="Harris S.S."/>
        </authorList>
    </citation>
    <scope>NUCLEOTIDE SEQUENCE</scope>
    <source>
        <strain evidence="2">JF 03-4F</strain>
    </source>
</reference>
<comment type="caution">
    <text evidence="2">The sequence shown here is derived from an EMBL/GenBank/DDBJ whole genome shotgun (WGS) entry which is preliminary data.</text>
</comment>
<keyword evidence="3" id="KW-1185">Reference proteome</keyword>
<dbReference type="Proteomes" id="UP001203852">
    <property type="component" value="Unassembled WGS sequence"/>
</dbReference>
<proteinExistence type="predicted"/>